<evidence type="ECO:0000256" key="1">
    <source>
        <dbReference type="ARBA" id="ARBA00004370"/>
    </source>
</evidence>
<reference evidence="4" key="1">
    <citation type="submission" date="2024-03" db="EMBL/GenBank/DDBJ databases">
        <title>WGS assembly of Saponaria officinalis var. Norfolk2.</title>
        <authorList>
            <person name="Jenkins J."/>
            <person name="Shu S."/>
            <person name="Grimwood J."/>
            <person name="Barry K."/>
            <person name="Goodstein D."/>
            <person name="Schmutz J."/>
            <person name="Leebens-Mack J."/>
            <person name="Osbourn A."/>
        </authorList>
    </citation>
    <scope>NUCLEOTIDE SEQUENCE [LARGE SCALE GENOMIC DNA]</scope>
    <source>
        <strain evidence="4">JIC</strain>
    </source>
</reference>
<comment type="subcellular location">
    <subcellularLocation>
        <location evidence="1">Membrane</location>
    </subcellularLocation>
</comment>
<sequence>MVKNYPKNLTQNSSSSMMILPIYNPQKTQKKSNKCFVYTLATIVLLFAVLLIFSCIVILVKNPTLKINSFVINSLNYDNTPTFNLNTLMKISIKNRNFGYLDFDNKINNTISIIYGNGSVLGTSELKFSGNRVGSRSEEEIQLKMNLSYLKDNFNGFLNKFDGMKFEDDLNLGYLEFIGYANFRGNVHLFKNKVIRRAIVHMNCSIGIDLRKQLVERLIC</sequence>
<evidence type="ECO:0008006" key="6">
    <source>
        <dbReference type="Google" id="ProtNLM"/>
    </source>
</evidence>
<dbReference type="InterPro" id="IPR044839">
    <property type="entry name" value="NDR1-like"/>
</dbReference>
<keyword evidence="5" id="KW-1185">Reference proteome</keyword>
<keyword evidence="3" id="KW-0812">Transmembrane</keyword>
<dbReference type="EMBL" id="JBDFQZ010000013">
    <property type="protein sequence ID" value="KAK9668065.1"/>
    <property type="molecule type" value="Genomic_DNA"/>
</dbReference>
<organism evidence="4 5">
    <name type="scientific">Saponaria officinalis</name>
    <name type="common">Common soapwort</name>
    <name type="synonym">Lychnis saponaria</name>
    <dbReference type="NCBI Taxonomy" id="3572"/>
    <lineage>
        <taxon>Eukaryota</taxon>
        <taxon>Viridiplantae</taxon>
        <taxon>Streptophyta</taxon>
        <taxon>Embryophyta</taxon>
        <taxon>Tracheophyta</taxon>
        <taxon>Spermatophyta</taxon>
        <taxon>Magnoliopsida</taxon>
        <taxon>eudicotyledons</taxon>
        <taxon>Gunneridae</taxon>
        <taxon>Pentapetalae</taxon>
        <taxon>Caryophyllales</taxon>
        <taxon>Caryophyllaceae</taxon>
        <taxon>Caryophylleae</taxon>
        <taxon>Saponaria</taxon>
    </lineage>
</organism>
<dbReference type="PANTHER" id="PTHR31234">
    <property type="entry name" value="LATE EMBRYOGENESIS ABUNDANT (LEA) HYDROXYPROLINE-RICH GLYCOPROTEIN FAMILY"/>
    <property type="match status" value="1"/>
</dbReference>
<evidence type="ECO:0000256" key="2">
    <source>
        <dbReference type="ARBA" id="ARBA00023136"/>
    </source>
</evidence>
<accession>A0AAW1GVJ9</accession>
<evidence type="ECO:0000313" key="4">
    <source>
        <dbReference type="EMBL" id="KAK9668065.1"/>
    </source>
</evidence>
<evidence type="ECO:0000256" key="3">
    <source>
        <dbReference type="SAM" id="Phobius"/>
    </source>
</evidence>
<protein>
    <recommendedName>
        <fullName evidence="6">Late embryogenesis abundant protein LEA-2 subgroup domain-containing protein</fullName>
    </recommendedName>
</protein>
<dbReference type="GO" id="GO:0098542">
    <property type="term" value="P:defense response to other organism"/>
    <property type="evidence" value="ECO:0007669"/>
    <property type="project" value="InterPro"/>
</dbReference>
<keyword evidence="2 3" id="KW-0472">Membrane</keyword>
<proteinExistence type="predicted"/>
<name>A0AAW1GVJ9_SAPOF</name>
<dbReference type="PANTHER" id="PTHR31234:SF3">
    <property type="entry name" value="LATE EMBRYOGENESIS ABUNDANT (LEA) HYDROXYPROLINE-RICH GLYCOPROTEIN FAMILY"/>
    <property type="match status" value="1"/>
</dbReference>
<dbReference type="GO" id="GO:0005886">
    <property type="term" value="C:plasma membrane"/>
    <property type="evidence" value="ECO:0007669"/>
    <property type="project" value="TreeGrafter"/>
</dbReference>
<keyword evidence="3" id="KW-1133">Transmembrane helix</keyword>
<feature type="transmembrane region" description="Helical" evidence="3">
    <location>
        <begin position="35"/>
        <end position="60"/>
    </location>
</feature>
<comment type="caution">
    <text evidence="4">The sequence shown here is derived from an EMBL/GenBank/DDBJ whole genome shotgun (WGS) entry which is preliminary data.</text>
</comment>
<gene>
    <name evidence="4" type="ORF">RND81_13G033100</name>
</gene>
<evidence type="ECO:0000313" key="5">
    <source>
        <dbReference type="Proteomes" id="UP001443914"/>
    </source>
</evidence>
<dbReference type="Proteomes" id="UP001443914">
    <property type="component" value="Unassembled WGS sequence"/>
</dbReference>
<dbReference type="AlphaFoldDB" id="A0AAW1GVJ9"/>